<evidence type="ECO:0000256" key="1">
    <source>
        <dbReference type="SAM" id="MobiDB-lite"/>
    </source>
</evidence>
<dbReference type="STRING" id="181874.A0A409VJU3"/>
<dbReference type="OrthoDB" id="3039677at2759"/>
<protein>
    <submittedName>
        <fullName evidence="2">Uncharacterized protein</fullName>
    </submittedName>
</protein>
<feature type="region of interest" description="Disordered" evidence="1">
    <location>
        <begin position="53"/>
        <end position="86"/>
    </location>
</feature>
<proteinExistence type="predicted"/>
<name>A0A409VJU3_9AGAR</name>
<reference evidence="2 3" key="1">
    <citation type="journal article" date="2018" name="Evol. Lett.">
        <title>Horizontal gene cluster transfer increased hallucinogenic mushroom diversity.</title>
        <authorList>
            <person name="Reynolds H.T."/>
            <person name="Vijayakumar V."/>
            <person name="Gluck-Thaler E."/>
            <person name="Korotkin H.B."/>
            <person name="Matheny P.B."/>
            <person name="Slot J.C."/>
        </authorList>
    </citation>
    <scope>NUCLEOTIDE SEQUENCE [LARGE SCALE GENOMIC DNA]</scope>
    <source>
        <strain evidence="2 3">2629</strain>
    </source>
</reference>
<dbReference type="PANTHER" id="PTHR46579">
    <property type="entry name" value="F5/8 TYPE C DOMAIN-CONTAINING PROTEIN-RELATED"/>
    <property type="match status" value="1"/>
</dbReference>
<keyword evidence="3" id="KW-1185">Reference proteome</keyword>
<evidence type="ECO:0000313" key="2">
    <source>
        <dbReference type="EMBL" id="PPQ66510.1"/>
    </source>
</evidence>
<accession>A0A409VJU3</accession>
<gene>
    <name evidence="2" type="ORF">CVT24_007059</name>
</gene>
<dbReference type="Pfam" id="PF02992">
    <property type="entry name" value="Transposase_21"/>
    <property type="match status" value="1"/>
</dbReference>
<feature type="compositionally biased region" description="Low complexity" evidence="1">
    <location>
        <begin position="64"/>
        <end position="84"/>
    </location>
</feature>
<dbReference type="AlphaFoldDB" id="A0A409VJU3"/>
<dbReference type="PANTHER" id="PTHR46579:SF1">
    <property type="entry name" value="F5_8 TYPE C DOMAIN-CONTAINING PROTEIN"/>
    <property type="match status" value="1"/>
</dbReference>
<dbReference type="InParanoid" id="A0A409VJU3"/>
<dbReference type="Proteomes" id="UP000284842">
    <property type="component" value="Unassembled WGS sequence"/>
</dbReference>
<comment type="caution">
    <text evidence="2">The sequence shown here is derived from an EMBL/GenBank/DDBJ whole genome shotgun (WGS) entry which is preliminary data.</text>
</comment>
<dbReference type="EMBL" id="NHTK01006041">
    <property type="protein sequence ID" value="PPQ66510.1"/>
    <property type="molecule type" value="Genomic_DNA"/>
</dbReference>
<organism evidence="2 3">
    <name type="scientific">Panaeolus cyanescens</name>
    <dbReference type="NCBI Taxonomy" id="181874"/>
    <lineage>
        <taxon>Eukaryota</taxon>
        <taxon>Fungi</taxon>
        <taxon>Dikarya</taxon>
        <taxon>Basidiomycota</taxon>
        <taxon>Agaricomycotina</taxon>
        <taxon>Agaricomycetes</taxon>
        <taxon>Agaricomycetidae</taxon>
        <taxon>Agaricales</taxon>
        <taxon>Agaricineae</taxon>
        <taxon>Galeropsidaceae</taxon>
        <taxon>Panaeolus</taxon>
    </lineage>
</organism>
<dbReference type="InterPro" id="IPR004242">
    <property type="entry name" value="Transposase_21"/>
</dbReference>
<evidence type="ECO:0000313" key="3">
    <source>
        <dbReference type="Proteomes" id="UP000284842"/>
    </source>
</evidence>
<sequence length="1223" mass="138209">MPKTPRKKTVTCRCRSHCTTWNPETRTYEGDGFDIPRSTRDRHRQDDLEALHANHNRQSPVAHSSRSNLPSNSQSRFSRASSSNHQDLQSLGVSPYISQADAIRFITDRLSLLSSWPIIAPGSRFSFVNNPLETGNYELIQLHHTISLFGCIDEWETERLQDQVLEELEKIDWEKEVQWSAQCAVFLYGYHTYNTGMFYNLRNTETPTIRAAMLTTLVLNHVYFNTRRATKVLLAGIRATLQNASVSPTEIARLPLDPRTVSSLFRIHPIVTNFNVCERCNTLYPWEPSEGPRDPEGDVTLYCQYKSTPASQTCGHSLWKPLNPNAQDFRLVPRKKYMHQSLKAWLGRLLSRPDIEDILEQRPFNPPNPPDSPIDDIWLSPYFLELKDPSGSRFYPGTEEEGRLVFGFACDSFDPFYVKTAKQTVSSTAIWLVLLNLPPHLRYLHENLHVVGIIPGPEKPSKDAINPYVDLVVDKLLEFWNPGVFFSRTYRNLHGRAFKAILIPVVCDMLAARQVIGHTSSPTSHDLCTQCDLDKDDIDITDRQQWPEKSVDHVRRCAEAWKNAPDEAERDRLFNAYGIRWSPLLRLPYWDPIKYTVIDSMHTLDLNLFQTHCRKLFTINTTTNGGDGTVTSPVEKRDKRVSSKDDLRSLRRCVQLLENPPEQLEDQLLMMPRKVLYTICVDNNITSGNRTVVAGTKHVLARSIFLWRFSNDYPGSVNTDPLDILPEVAPSDTPEEDIMQADLPKNVIKLIPGLVENERPDEEIYAAGSARAFSLILQALNIPYDNSLNLSGRGAKRVLWDILISRLDADPELCGVLESLIPPPPVNHSRVVLGQDVMECVWHDMTLSQIPTWVATAPRNWGTARRGKLSAAQWRVICTIHLPITLISLWGQEEGRKKDLLDNFMHLVCAVQLANLRVSSPRQADAYDQHMLAYVEGIQHLYPDEKLRPTHHAALHIGDSLRNMGPVHARSTPCFERNINFFHRVNINSHVGQLEGSLLVASACNANVRAMVTDDKNMRSQVLDLVETMEAIESEDIRGFRLASILDPSSSEPTKNCRLGGTPANLTREHSAVLQLYANQQGLNVTDDVRSYLDIARQGVVYGVKGTRTYRNSGVLFSVEGNPANSAPGVIEAILSIPTGNGQRQFVCILRPLQEAPSQNNPYLQFGFAGGGLYLTSQQEVCVVELDRILSHVILTPFDRPPFNGLIHVLPIDRLMKISEADQ</sequence>